<reference evidence="2" key="1">
    <citation type="submission" date="2011-02" db="EMBL/GenBank/DDBJ databases">
        <authorList>
            <person name="Aslett M."/>
        </authorList>
    </citation>
    <scope>NUCLEOTIDE SEQUENCE</scope>
    <source>
        <strain evidence="2">Liverpool</strain>
    </source>
</reference>
<reference evidence="4" key="3">
    <citation type="journal article" date="2012" name="PLoS Pathog.">
        <title>Comparative genomics of the apicomplexan parasites Toxoplasma gondii and Neospora caninum: Coccidia differing in host range and transmission strategy.</title>
        <authorList>
            <person name="Reid A.J."/>
            <person name="Vermont S.J."/>
            <person name="Cotton J.A."/>
            <person name="Harris D."/>
            <person name="Hill-Cawthorne G.A."/>
            <person name="Konen-Waisman S."/>
            <person name="Latham S.M."/>
            <person name="Mourier T."/>
            <person name="Norton R."/>
            <person name="Quail M.A."/>
            <person name="Sanders M."/>
            <person name="Shanmugam D."/>
            <person name="Sohal A."/>
            <person name="Wasmuth J.D."/>
            <person name="Brunk B."/>
            <person name="Grigg M.E."/>
            <person name="Howard J.C."/>
            <person name="Parkinson J."/>
            <person name="Roos D.S."/>
            <person name="Trees A.J."/>
            <person name="Berriman M."/>
            <person name="Pain A."/>
            <person name="Wastling J.M."/>
        </authorList>
    </citation>
    <scope>NUCLEOTIDE SEQUENCE [LARGE SCALE GENOMIC DNA]</scope>
    <source>
        <strain evidence="4">Liverpool</strain>
    </source>
</reference>
<reference evidence="2" key="2">
    <citation type="submission" date="2011-03" db="EMBL/GenBank/DDBJ databases">
        <title>Comparative genomics and transcriptomics of Neospora caninum and Toxoplasma gondii.</title>
        <authorList>
            <person name="Reid A.J."/>
            <person name="Sohal A."/>
            <person name="Harris D."/>
            <person name="Quail M."/>
            <person name="Sanders M."/>
            <person name="Berriman M."/>
            <person name="Wastling J.M."/>
            <person name="Pain A."/>
        </authorList>
    </citation>
    <scope>NUCLEOTIDE SEQUENCE</scope>
    <source>
        <strain evidence="2">Liverpool</strain>
    </source>
</reference>
<gene>
    <name evidence="3" type="ORF">BN1204_068130</name>
    <name evidence="2" type="ORF">NCLIV_068130</name>
</gene>
<dbReference type="RefSeq" id="XP_003886414.1">
    <property type="nucleotide sequence ID" value="XM_003886365.1"/>
</dbReference>
<dbReference type="AlphaFoldDB" id="F0VRP1"/>
<feature type="compositionally biased region" description="Basic and acidic residues" evidence="1">
    <location>
        <begin position="38"/>
        <end position="67"/>
    </location>
</feature>
<dbReference type="Proteomes" id="UP000007494">
    <property type="component" value="Chromosome XII"/>
</dbReference>
<reference evidence="3" key="4">
    <citation type="journal article" date="2015" name="PLoS ONE">
        <title>Comprehensive Evaluation of Toxoplasma gondii VEG and Neospora caninum LIV Genomes with Tachyzoite Stage Transcriptome and Proteome Defines Novel Transcript Features.</title>
        <authorList>
            <person name="Ramaprasad A."/>
            <person name="Mourier T."/>
            <person name="Naeem R."/>
            <person name="Malas T.B."/>
            <person name="Moussa E."/>
            <person name="Panigrahi A."/>
            <person name="Vermont S.J."/>
            <person name="Otto T.D."/>
            <person name="Wastling J."/>
            <person name="Pain A."/>
        </authorList>
    </citation>
    <scope>NUCLEOTIDE SEQUENCE</scope>
    <source>
        <strain evidence="3">Liverpool</strain>
    </source>
</reference>
<dbReference type="InParanoid" id="F0VRP1"/>
<protein>
    <submittedName>
        <fullName evidence="2">Uncharacterized protein</fullName>
    </submittedName>
</protein>
<name>F0VRP1_NEOCL</name>
<organism evidence="2 4">
    <name type="scientific">Neospora caninum (strain Liverpool)</name>
    <dbReference type="NCBI Taxonomy" id="572307"/>
    <lineage>
        <taxon>Eukaryota</taxon>
        <taxon>Sar</taxon>
        <taxon>Alveolata</taxon>
        <taxon>Apicomplexa</taxon>
        <taxon>Conoidasida</taxon>
        <taxon>Coccidia</taxon>
        <taxon>Eucoccidiorida</taxon>
        <taxon>Eimeriorina</taxon>
        <taxon>Sarcocystidae</taxon>
        <taxon>Neospora</taxon>
    </lineage>
</organism>
<dbReference type="EMBL" id="LN714487">
    <property type="protein sequence ID" value="CEL71149.1"/>
    <property type="molecule type" value="Genomic_DNA"/>
</dbReference>
<dbReference type="VEuPathDB" id="ToxoDB:NCLIV_068130"/>
<feature type="region of interest" description="Disordered" evidence="1">
    <location>
        <begin position="1"/>
        <end position="67"/>
    </location>
</feature>
<dbReference type="GeneID" id="13445612"/>
<evidence type="ECO:0000256" key="1">
    <source>
        <dbReference type="SAM" id="MobiDB-lite"/>
    </source>
</evidence>
<keyword evidence="4" id="KW-1185">Reference proteome</keyword>
<dbReference type="EMBL" id="FR823393">
    <property type="protein sequence ID" value="CBZ56389.1"/>
    <property type="molecule type" value="Genomic_DNA"/>
</dbReference>
<dbReference type="eggNOG" id="ENOG502ST0Q">
    <property type="taxonomic scope" value="Eukaryota"/>
</dbReference>
<accession>F0VRP1</accession>
<evidence type="ECO:0000313" key="3">
    <source>
        <dbReference type="EMBL" id="CEL71149.1"/>
    </source>
</evidence>
<evidence type="ECO:0000313" key="2">
    <source>
        <dbReference type="EMBL" id="CBZ56389.1"/>
    </source>
</evidence>
<feature type="compositionally biased region" description="Basic and acidic residues" evidence="1">
    <location>
        <begin position="18"/>
        <end position="29"/>
    </location>
</feature>
<evidence type="ECO:0000313" key="4">
    <source>
        <dbReference type="Proteomes" id="UP000007494"/>
    </source>
</evidence>
<dbReference type="OMA" id="ERDEMRT"/>
<feature type="region of interest" description="Disordered" evidence="1">
    <location>
        <begin position="372"/>
        <end position="400"/>
    </location>
</feature>
<dbReference type="OrthoDB" id="338345at2759"/>
<proteinExistence type="predicted"/>
<sequence>MGQSQSLDLPDTGIDNVQIRRRERDEMRTTRRKRPEAKRRPDAFMKHTEAPNHIRPIREIGREREKDEGGFEGTFEIADLVKKKKPIEDTEDYKVDVPLKELPVYERSESETSSSDEDRGQYHFEVSTLQKDEPLSVTDPEAHPVIVEGECAVGKELRVRDQSPLALDFPVFRVEWYLGAHIGDAQCFSVHHSREGSASLPFRVPEEAVGKYILAKAYRNVEDQLHETQLASTKAGVYDPHIGGPRHTDYLPPRGVTRVCSTAVSGPALISDACAYVLLKCLARGAFTCAVKLRDFHKHDSYGEAFVPLQGSRALGKSEKKLPATLFVDNAGLFQLRYRPADVLELTGEAASGLGILGLDLAGLLGSPFGDGEGSDRRGAGRRAQGVWGDEAESDGPAPPLKVEELEKFSTYLDKVSVRPSENPNTIIVALEWRATDGAKAGKQDFLRFDVDPAVGRDNALYVIIGFQAAEAAKRFNQKEWERFAQHGDLQEAKTLIQNYLEAITRKTEETRPAFERMPTTPWSILNAPQRLT</sequence>